<comment type="caution">
    <text evidence="2">The sequence shown here is derived from an EMBL/GenBank/DDBJ whole genome shotgun (WGS) entry which is preliminary data.</text>
</comment>
<accession>A0ABU5IAL0</accession>
<feature type="region of interest" description="Disordered" evidence="1">
    <location>
        <begin position="1"/>
        <end position="28"/>
    </location>
</feature>
<dbReference type="Proteomes" id="UP001293718">
    <property type="component" value="Unassembled WGS sequence"/>
</dbReference>
<dbReference type="InterPro" id="IPR017734">
    <property type="entry name" value="T6SS_SciN"/>
</dbReference>
<organism evidence="2 3">
    <name type="scientific">Azohydromonas lata</name>
    <dbReference type="NCBI Taxonomy" id="45677"/>
    <lineage>
        <taxon>Bacteria</taxon>
        <taxon>Pseudomonadati</taxon>
        <taxon>Pseudomonadota</taxon>
        <taxon>Betaproteobacteria</taxon>
        <taxon>Burkholderiales</taxon>
        <taxon>Sphaerotilaceae</taxon>
        <taxon>Azohydromonas</taxon>
    </lineage>
</organism>
<protein>
    <submittedName>
        <fullName evidence="2">Type VI secretion system lipoprotein TssJ</fullName>
    </submittedName>
</protein>
<evidence type="ECO:0000313" key="2">
    <source>
        <dbReference type="EMBL" id="MDZ5456008.1"/>
    </source>
</evidence>
<dbReference type="PANTHER" id="PTHR37625:SF4">
    <property type="entry name" value="OUTER MEMBRANE LIPOPROTEIN"/>
    <property type="match status" value="1"/>
</dbReference>
<dbReference type="Gene3D" id="2.60.40.4150">
    <property type="entry name" value="Type VI secretion system, lipoprotein SciN"/>
    <property type="match status" value="1"/>
</dbReference>
<sequence>MKRRTKHSFADVGADRLAQAGSAKPKPGRLRQDLWSLLLALGSAALQGCATSTHQGNGLLDQALGMVGLQRTSMAATTDDASRAQPTPPQKATNRVTLRVHAAQVLNLSAAGASLPVVLRLYKLKDRSIFEQMPYTAFSRTQVADFGSFAADIAETREMVFLPGQRYEVVETLEPNVRFIAVVALFRSPSPQRWRAIFDVPPATAVSPIPSITLGLHGCAISVATGQALGMPPELTRVAGVRCDGGPE</sequence>
<name>A0ABU5IAL0_9BURK</name>
<proteinExistence type="predicted"/>
<dbReference type="InterPro" id="IPR038706">
    <property type="entry name" value="Type_VI_SciN-like_sf"/>
</dbReference>
<keyword evidence="2" id="KW-0449">Lipoprotein</keyword>
<dbReference type="NCBIfam" id="TIGR03352">
    <property type="entry name" value="VI_chp_3"/>
    <property type="match status" value="1"/>
</dbReference>
<gene>
    <name evidence="2" type="primary">tssJ</name>
    <name evidence="2" type="ORF">SM757_05435</name>
</gene>
<dbReference type="Pfam" id="PF12790">
    <property type="entry name" value="T6SS-SciN"/>
    <property type="match status" value="1"/>
</dbReference>
<keyword evidence="3" id="KW-1185">Reference proteome</keyword>
<dbReference type="RefSeq" id="WP_322464689.1">
    <property type="nucleotide sequence ID" value="NZ_JAXOJX010000005.1"/>
</dbReference>
<dbReference type="PANTHER" id="PTHR37625">
    <property type="entry name" value="OUTER MEMBRANE LIPOPROTEIN-RELATED"/>
    <property type="match status" value="1"/>
</dbReference>
<dbReference type="EMBL" id="JAXOJX010000005">
    <property type="protein sequence ID" value="MDZ5456008.1"/>
    <property type="molecule type" value="Genomic_DNA"/>
</dbReference>
<evidence type="ECO:0000256" key="1">
    <source>
        <dbReference type="SAM" id="MobiDB-lite"/>
    </source>
</evidence>
<reference evidence="2 3" key="1">
    <citation type="submission" date="2023-11" db="EMBL/GenBank/DDBJ databases">
        <title>Draft genome of Azohydromonas lata strain H1 (DSM1123), a polyhydroxyalkanoate producer.</title>
        <authorList>
            <person name="Traversa D."/>
            <person name="D'Addabbo P."/>
            <person name="Pazzani C."/>
            <person name="Manzari C."/>
            <person name="Chiara M."/>
            <person name="Scrascia M."/>
        </authorList>
    </citation>
    <scope>NUCLEOTIDE SEQUENCE [LARGE SCALE GENOMIC DNA]</scope>
    <source>
        <strain evidence="2 3">H1</strain>
    </source>
</reference>
<evidence type="ECO:0000313" key="3">
    <source>
        <dbReference type="Proteomes" id="UP001293718"/>
    </source>
</evidence>